<dbReference type="Proteomes" id="UP000245674">
    <property type="component" value="Unassembled WGS sequence"/>
</dbReference>
<evidence type="ECO:0000313" key="1">
    <source>
        <dbReference type="EMBL" id="PWJ66997.1"/>
    </source>
</evidence>
<accession>A0ABX5LIG7</accession>
<dbReference type="EMBL" id="QGDV01000001">
    <property type="protein sequence ID" value="PWJ66997.1"/>
    <property type="molecule type" value="Genomic_DNA"/>
</dbReference>
<proteinExistence type="predicted"/>
<gene>
    <name evidence="1" type="ORF">B0H03_101459</name>
</gene>
<comment type="caution">
    <text evidence="1">The sequence shown here is derived from an EMBL/GenBank/DDBJ whole genome shotgun (WGS) entry which is preliminary data.</text>
</comment>
<name>A0ABX5LIG7_9MICO</name>
<keyword evidence="2" id="KW-1185">Reference proteome</keyword>
<sequence length="193" mass="22371">MTRHEHRPTSLCITSYKFAEPTNTFGIQTVGGLIKNQDLRLREESNGQAEALHHARRILLHALTRMFPKAYLLEYRTDPSFRHPRRKSTNLKMPSRADPRLKAKPIHMHANDRRWLGQPCEFFTKNASGTGSWMRKTDKTAHSRALSSAIRSKKTDDTSSVDLKGQAIYDNRRAVLFRVFIKLDCKIHTYFFS</sequence>
<reference evidence="1 2" key="1">
    <citation type="submission" date="2018-03" db="EMBL/GenBank/DDBJ databases">
        <title>Genomic Encyclopedia of Type Strains, Phase III (KMG-III): the genomes of soil and plant-associated and newly described type strains.</title>
        <authorList>
            <person name="Whitman W."/>
        </authorList>
    </citation>
    <scope>NUCLEOTIDE SEQUENCE [LARGE SCALE GENOMIC DNA]</scope>
    <source>
        <strain evidence="1 2">VKM Ac-1602</strain>
    </source>
</reference>
<evidence type="ECO:0000313" key="2">
    <source>
        <dbReference type="Proteomes" id="UP000245674"/>
    </source>
</evidence>
<protein>
    <submittedName>
        <fullName evidence="1">Uncharacterized protein</fullName>
    </submittedName>
</protein>
<organism evidence="1 2">
    <name type="scientific">Rathayibacter iranicus NCPPB 2253 = VKM Ac-1602</name>
    <dbReference type="NCBI Taxonomy" id="1328868"/>
    <lineage>
        <taxon>Bacteria</taxon>
        <taxon>Bacillati</taxon>
        <taxon>Actinomycetota</taxon>
        <taxon>Actinomycetes</taxon>
        <taxon>Micrococcales</taxon>
        <taxon>Microbacteriaceae</taxon>
        <taxon>Rathayibacter</taxon>
    </lineage>
</organism>